<dbReference type="GO" id="GO:0007155">
    <property type="term" value="P:cell adhesion"/>
    <property type="evidence" value="ECO:0007669"/>
    <property type="project" value="TreeGrafter"/>
</dbReference>
<feature type="domain" description="FAS1" evidence="2">
    <location>
        <begin position="143"/>
        <end position="276"/>
    </location>
</feature>
<dbReference type="Gene3D" id="2.30.180.10">
    <property type="entry name" value="FAS1 domain"/>
    <property type="match status" value="2"/>
</dbReference>
<organism evidence="3">
    <name type="scientific">Amphimedon queenslandica</name>
    <name type="common">Sponge</name>
    <dbReference type="NCBI Taxonomy" id="400682"/>
    <lineage>
        <taxon>Eukaryota</taxon>
        <taxon>Metazoa</taxon>
        <taxon>Porifera</taxon>
        <taxon>Demospongiae</taxon>
        <taxon>Heteroscleromorpha</taxon>
        <taxon>Haplosclerida</taxon>
        <taxon>Niphatidae</taxon>
        <taxon>Amphimedon</taxon>
    </lineage>
</organism>
<dbReference type="InterPro" id="IPR036378">
    <property type="entry name" value="FAS1_dom_sf"/>
</dbReference>
<dbReference type="PANTHER" id="PTHR10900:SF124">
    <property type="entry name" value="FI05614P"/>
    <property type="match status" value="1"/>
</dbReference>
<dbReference type="InterPro" id="IPR050904">
    <property type="entry name" value="Adhesion/Biosynth-related"/>
</dbReference>
<evidence type="ECO:0000256" key="1">
    <source>
        <dbReference type="SAM" id="SignalP"/>
    </source>
</evidence>
<dbReference type="eggNOG" id="KOG1437">
    <property type="taxonomic scope" value="Eukaryota"/>
</dbReference>
<dbReference type="PANTHER" id="PTHR10900">
    <property type="entry name" value="PERIOSTIN-RELATED"/>
    <property type="match status" value="1"/>
</dbReference>
<dbReference type="EnsemblMetazoa" id="Aqu2.1.41223_001">
    <property type="protein sequence ID" value="Aqu2.1.41223_001"/>
    <property type="gene ID" value="Aqu2.1.41223"/>
</dbReference>
<dbReference type="KEGG" id="aqu:109591759"/>
<dbReference type="STRING" id="400682.A0A1X7VPA6"/>
<dbReference type="AlphaFoldDB" id="A0A1X7VPA6"/>
<evidence type="ECO:0000313" key="4">
    <source>
        <dbReference type="Proteomes" id="UP000007879"/>
    </source>
</evidence>
<evidence type="ECO:0000313" key="3">
    <source>
        <dbReference type="EnsemblMetazoa" id="Aqu2.1.41223_001"/>
    </source>
</evidence>
<dbReference type="SMART" id="SM00554">
    <property type="entry name" value="FAS1"/>
    <property type="match status" value="2"/>
</dbReference>
<dbReference type="Proteomes" id="UP000007879">
    <property type="component" value="Unassembled WGS sequence"/>
</dbReference>
<feature type="signal peptide" evidence="1">
    <location>
        <begin position="1"/>
        <end position="18"/>
    </location>
</feature>
<dbReference type="InterPro" id="IPR000782">
    <property type="entry name" value="FAS1_domain"/>
</dbReference>
<dbReference type="GO" id="GO:0005615">
    <property type="term" value="C:extracellular space"/>
    <property type="evidence" value="ECO:0007669"/>
    <property type="project" value="TreeGrafter"/>
</dbReference>
<dbReference type="GO" id="GO:0050839">
    <property type="term" value="F:cell adhesion molecule binding"/>
    <property type="evidence" value="ECO:0007669"/>
    <property type="project" value="TreeGrafter"/>
</dbReference>
<dbReference type="InParanoid" id="A0A1X7VPA6"/>
<gene>
    <name evidence="3" type="primary">109591759</name>
</gene>
<reference evidence="4" key="1">
    <citation type="journal article" date="2010" name="Nature">
        <title>The Amphimedon queenslandica genome and the evolution of animal complexity.</title>
        <authorList>
            <person name="Srivastava M."/>
            <person name="Simakov O."/>
            <person name="Chapman J."/>
            <person name="Fahey B."/>
            <person name="Gauthier M.E."/>
            <person name="Mitros T."/>
            <person name="Richards G.S."/>
            <person name="Conaco C."/>
            <person name="Dacre M."/>
            <person name="Hellsten U."/>
            <person name="Larroux C."/>
            <person name="Putnam N.H."/>
            <person name="Stanke M."/>
            <person name="Adamska M."/>
            <person name="Darling A."/>
            <person name="Degnan S.M."/>
            <person name="Oakley T.H."/>
            <person name="Plachetzki D.C."/>
            <person name="Zhai Y."/>
            <person name="Adamski M."/>
            <person name="Calcino A."/>
            <person name="Cummins S.F."/>
            <person name="Goodstein D.M."/>
            <person name="Harris C."/>
            <person name="Jackson D.J."/>
            <person name="Leys S.P."/>
            <person name="Shu S."/>
            <person name="Woodcroft B.J."/>
            <person name="Vervoort M."/>
            <person name="Kosik K.S."/>
            <person name="Manning G."/>
            <person name="Degnan B.M."/>
            <person name="Rokhsar D.S."/>
        </authorList>
    </citation>
    <scope>NUCLEOTIDE SEQUENCE [LARGE SCALE GENOMIC DNA]</scope>
</reference>
<accession>A0A1X7VPA6</accession>
<proteinExistence type="predicted"/>
<dbReference type="GO" id="GO:0030198">
    <property type="term" value="P:extracellular matrix organization"/>
    <property type="evidence" value="ECO:0007669"/>
    <property type="project" value="TreeGrafter"/>
</dbReference>
<keyword evidence="4" id="KW-1185">Reference proteome</keyword>
<dbReference type="SUPFAM" id="SSF82153">
    <property type="entry name" value="FAS1 domain"/>
    <property type="match status" value="2"/>
</dbReference>
<evidence type="ECO:0000259" key="2">
    <source>
        <dbReference type="PROSITE" id="PS50213"/>
    </source>
</evidence>
<keyword evidence="1" id="KW-0732">Signal</keyword>
<feature type="chain" id="PRO_5013163515" description="FAS1 domain-containing protein" evidence="1">
    <location>
        <begin position="19"/>
        <end position="460"/>
    </location>
</feature>
<dbReference type="EnsemblMetazoa" id="XM_020007418.1">
    <property type="protein sequence ID" value="XP_019862977.1"/>
    <property type="gene ID" value="LOC109591759"/>
</dbReference>
<dbReference type="Pfam" id="PF02469">
    <property type="entry name" value="Fasciclin"/>
    <property type="match status" value="2"/>
</dbReference>
<feature type="domain" description="FAS1" evidence="2">
    <location>
        <begin position="280"/>
        <end position="441"/>
    </location>
</feature>
<dbReference type="GO" id="GO:0031012">
    <property type="term" value="C:extracellular matrix"/>
    <property type="evidence" value="ECO:0007669"/>
    <property type="project" value="TreeGrafter"/>
</dbReference>
<sequence>MIVSGLVLLAVLAGLAQSKEPQEGDPCVTDILCAKVEIVDEKRNICTSCSGPNVCKFTRIIKKSYEIGSYEKKCNTYLWYPGELCSLECVSTESCNATSYTQSIDYECCPGFEISRPTNSYHLFVYHYLSGYYLTYYGCPMELNDSVVACLEELGLSEMIALLKKADLLDTFSNSTSEFTVFAPANRAIMNSDLSKLNGTELETALLAHVLKGVLKSRNFIAKSSLESLARGHYIHIHNTWSWITQRNTYINGRQLIEPDSCQAMNGIIHRIENVIKSTDDSIVTVIEDTTTFSMISQLLDKAELKQNLNYSAGVFLTTFFAPTDAAFAKGSSELGIDLVSCLADPENNNILQTFLKYHMVRGAFYSSMLSFQTSLKTEVCNNIPLPPPKTLSDEPLPIINCHLNVLFTDSGISVGMTGSIINQADIPASNGVIHAVSLPLVPPTIDLKETCKNHMMAHN</sequence>
<reference evidence="3" key="2">
    <citation type="submission" date="2017-05" db="UniProtKB">
        <authorList>
            <consortium name="EnsemblMetazoa"/>
        </authorList>
    </citation>
    <scope>IDENTIFICATION</scope>
</reference>
<name>A0A1X7VPA6_AMPQE</name>
<dbReference type="OrthoDB" id="286301at2759"/>
<protein>
    <recommendedName>
        <fullName evidence="2">FAS1 domain-containing protein</fullName>
    </recommendedName>
</protein>
<dbReference type="PROSITE" id="PS50213">
    <property type="entry name" value="FAS1"/>
    <property type="match status" value="2"/>
</dbReference>